<dbReference type="InterPro" id="IPR011992">
    <property type="entry name" value="EF-hand-dom_pair"/>
</dbReference>
<keyword evidence="4" id="KW-0808">Transferase</keyword>
<keyword evidence="1" id="KW-0106">Calcium</keyword>
<dbReference type="OrthoDB" id="437849at2759"/>
<dbReference type="Pfam" id="PF13499">
    <property type="entry name" value="EF-hand_7"/>
    <property type="match status" value="1"/>
</dbReference>
<dbReference type="InterPro" id="IPR018247">
    <property type="entry name" value="EF_Hand_1_Ca_BS"/>
</dbReference>
<evidence type="ECO:0000256" key="1">
    <source>
        <dbReference type="ARBA" id="ARBA00022837"/>
    </source>
</evidence>
<dbReference type="PROSITE" id="PS50222">
    <property type="entry name" value="EF_HAND_2"/>
    <property type="match status" value="2"/>
</dbReference>
<dbReference type="PROSITE" id="PS00018">
    <property type="entry name" value="EF_HAND_1"/>
    <property type="match status" value="2"/>
</dbReference>
<dbReference type="CDD" id="cd00051">
    <property type="entry name" value="EFh"/>
    <property type="match status" value="1"/>
</dbReference>
<dbReference type="EMBL" id="CAMXCT030002061">
    <property type="protein sequence ID" value="CAL4782665.1"/>
    <property type="molecule type" value="Genomic_DNA"/>
</dbReference>
<keyword evidence="4" id="KW-0418">Kinase</keyword>
<name>A0A9P1CQI6_9DINO</name>
<reference evidence="4 5" key="2">
    <citation type="submission" date="2024-05" db="EMBL/GenBank/DDBJ databases">
        <authorList>
            <person name="Chen Y."/>
            <person name="Shah S."/>
            <person name="Dougan E. K."/>
            <person name="Thang M."/>
            <person name="Chan C."/>
        </authorList>
    </citation>
    <scope>NUCLEOTIDE SEQUENCE [LARGE SCALE GENOMIC DNA]</scope>
</reference>
<feature type="domain" description="EF-hand" evidence="2">
    <location>
        <begin position="173"/>
        <end position="208"/>
    </location>
</feature>
<dbReference type="GO" id="GO:0016301">
    <property type="term" value="F:kinase activity"/>
    <property type="evidence" value="ECO:0007669"/>
    <property type="project" value="UniProtKB-KW"/>
</dbReference>
<feature type="domain" description="EF-hand" evidence="2">
    <location>
        <begin position="214"/>
        <end position="249"/>
    </location>
</feature>
<evidence type="ECO:0000313" key="4">
    <source>
        <dbReference type="EMBL" id="CAL4782665.1"/>
    </source>
</evidence>
<comment type="caution">
    <text evidence="3">The sequence shown here is derived from an EMBL/GenBank/DDBJ whole genome shotgun (WGS) entry which is preliminary data.</text>
</comment>
<dbReference type="SUPFAM" id="SSF47473">
    <property type="entry name" value="EF-hand"/>
    <property type="match status" value="1"/>
</dbReference>
<dbReference type="Gene3D" id="1.10.238.10">
    <property type="entry name" value="EF-hand"/>
    <property type="match status" value="1"/>
</dbReference>
<evidence type="ECO:0000313" key="3">
    <source>
        <dbReference type="EMBL" id="CAI3995353.1"/>
    </source>
</evidence>
<dbReference type="AlphaFoldDB" id="A0A9P1CQI6"/>
<proteinExistence type="predicted"/>
<evidence type="ECO:0000259" key="2">
    <source>
        <dbReference type="PROSITE" id="PS50222"/>
    </source>
</evidence>
<gene>
    <name evidence="3" type="ORF">C1SCF055_LOCUS21926</name>
</gene>
<dbReference type="SMART" id="SM00054">
    <property type="entry name" value="EFh"/>
    <property type="match status" value="2"/>
</dbReference>
<dbReference type="GO" id="GO:0005509">
    <property type="term" value="F:calcium ion binding"/>
    <property type="evidence" value="ECO:0007669"/>
    <property type="project" value="InterPro"/>
</dbReference>
<protein>
    <submittedName>
        <fullName evidence="4">Calcium-dependent protein kinase 19</fullName>
    </submittedName>
</protein>
<organism evidence="3">
    <name type="scientific">Cladocopium goreaui</name>
    <dbReference type="NCBI Taxonomy" id="2562237"/>
    <lineage>
        <taxon>Eukaryota</taxon>
        <taxon>Sar</taxon>
        <taxon>Alveolata</taxon>
        <taxon>Dinophyceae</taxon>
        <taxon>Suessiales</taxon>
        <taxon>Symbiodiniaceae</taxon>
        <taxon>Cladocopium</taxon>
    </lineage>
</organism>
<dbReference type="EMBL" id="CAMXCT020002061">
    <property type="protein sequence ID" value="CAL1148728.1"/>
    <property type="molecule type" value="Genomic_DNA"/>
</dbReference>
<keyword evidence="5" id="KW-1185">Reference proteome</keyword>
<reference evidence="3" key="1">
    <citation type="submission" date="2022-10" db="EMBL/GenBank/DDBJ databases">
        <authorList>
            <person name="Chen Y."/>
            <person name="Dougan E. K."/>
            <person name="Chan C."/>
            <person name="Rhodes N."/>
            <person name="Thang M."/>
        </authorList>
    </citation>
    <scope>NUCLEOTIDE SEQUENCE</scope>
</reference>
<accession>A0A9P1CQI6</accession>
<dbReference type="Proteomes" id="UP001152797">
    <property type="component" value="Unassembled WGS sequence"/>
</dbReference>
<sequence length="306" mass="35464">MPLLPYQRAVEVQVLPEITSPESFKVDVSVPEICLPNPKVLLRRSTLPALDINSEALMLSRQLHLDFHEVKFVLQELRSESEHLPNGGLEYGTFQQCLQRICGVELEEQWVVKAYKECRASEGPVDSEQLLIWYRDHIFNLEAFKSQKHFAAEKSRAPLVTLDLAKKFHCSCLDLDKMKVKFDDFDLDKSGFIDHYEFEKMMYQLLHCSSESDFPKTRLDRFWNEADKNGDGQIDFEEFLEWYMKYFGTSYENGPMDAFYASFMPGVQRSSSLGELKVHKVQEKISLKPIVPEVSSRCSALTFSKF</sequence>
<dbReference type="EMBL" id="CAMXCT010002061">
    <property type="protein sequence ID" value="CAI3995353.1"/>
    <property type="molecule type" value="Genomic_DNA"/>
</dbReference>
<evidence type="ECO:0000313" key="5">
    <source>
        <dbReference type="Proteomes" id="UP001152797"/>
    </source>
</evidence>
<dbReference type="InterPro" id="IPR002048">
    <property type="entry name" value="EF_hand_dom"/>
</dbReference>